<accession>A0ABR4PGU2</accession>
<sequence length="181" mass="20512">MSIMSNPVQKSPERAFALQKYLLLHSQHDALQRHLNEIMPSDPDASDTSPDESPDRMRGGSFSSSNSSEDSFAFSSPSFRRHVRGGSIAGLTQATPRSRRFSMPATVDQTTLGLIDEDETKLKNVNQQIKTTLTELLNCESVKNDKRYRMWVQTRLLDTEKELKGCKTRSCERRRSEDTSL</sequence>
<organism evidence="2 3">
    <name type="scientific">Phlyctema vagabunda</name>
    <dbReference type="NCBI Taxonomy" id="108571"/>
    <lineage>
        <taxon>Eukaryota</taxon>
        <taxon>Fungi</taxon>
        <taxon>Dikarya</taxon>
        <taxon>Ascomycota</taxon>
        <taxon>Pezizomycotina</taxon>
        <taxon>Leotiomycetes</taxon>
        <taxon>Helotiales</taxon>
        <taxon>Dermateaceae</taxon>
        <taxon>Phlyctema</taxon>
    </lineage>
</organism>
<evidence type="ECO:0000256" key="1">
    <source>
        <dbReference type="SAM" id="MobiDB-lite"/>
    </source>
</evidence>
<evidence type="ECO:0000313" key="3">
    <source>
        <dbReference type="Proteomes" id="UP001629113"/>
    </source>
</evidence>
<proteinExistence type="predicted"/>
<feature type="region of interest" description="Disordered" evidence="1">
    <location>
        <begin position="38"/>
        <end position="77"/>
    </location>
</feature>
<protein>
    <submittedName>
        <fullName evidence="2">Uncharacterized protein</fullName>
    </submittedName>
</protein>
<comment type="caution">
    <text evidence="2">The sequence shown here is derived from an EMBL/GenBank/DDBJ whole genome shotgun (WGS) entry which is preliminary data.</text>
</comment>
<feature type="compositionally biased region" description="Low complexity" evidence="1">
    <location>
        <begin position="61"/>
        <end position="77"/>
    </location>
</feature>
<evidence type="ECO:0000313" key="2">
    <source>
        <dbReference type="EMBL" id="KAL3422538.1"/>
    </source>
</evidence>
<dbReference type="Proteomes" id="UP001629113">
    <property type="component" value="Unassembled WGS sequence"/>
</dbReference>
<gene>
    <name evidence="2" type="ORF">PVAG01_06694</name>
</gene>
<reference evidence="2 3" key="1">
    <citation type="submission" date="2024-06" db="EMBL/GenBank/DDBJ databases">
        <title>Complete genome of Phlyctema vagabunda strain 19-DSS-EL-015.</title>
        <authorList>
            <person name="Fiorenzani C."/>
        </authorList>
    </citation>
    <scope>NUCLEOTIDE SEQUENCE [LARGE SCALE GENOMIC DNA]</scope>
    <source>
        <strain evidence="2 3">19-DSS-EL-015</strain>
    </source>
</reference>
<keyword evidence="3" id="KW-1185">Reference proteome</keyword>
<name>A0ABR4PGU2_9HELO</name>
<dbReference type="EMBL" id="JBFCZG010000005">
    <property type="protein sequence ID" value="KAL3422538.1"/>
    <property type="molecule type" value="Genomic_DNA"/>
</dbReference>